<dbReference type="AlphaFoldDB" id="X0U3X4"/>
<accession>X0U3X4</accession>
<dbReference type="Pfam" id="PF01228">
    <property type="entry name" value="Gly_radical"/>
    <property type="match status" value="1"/>
</dbReference>
<dbReference type="EMBL" id="BARS01028997">
    <property type="protein sequence ID" value="GAG00275.1"/>
    <property type="molecule type" value="Genomic_DNA"/>
</dbReference>
<dbReference type="PANTHER" id="PTHR43641:SF2">
    <property type="entry name" value="DEHYDRATASE YBIW-RELATED"/>
    <property type="match status" value="1"/>
</dbReference>
<dbReference type="PROSITE" id="PS51149">
    <property type="entry name" value="GLY_RADICAL_2"/>
    <property type="match status" value="1"/>
</dbReference>
<keyword evidence="1" id="KW-0556">Organic radical</keyword>
<keyword evidence="2" id="KW-0456">Lyase</keyword>
<feature type="domain" description="PFL" evidence="4">
    <location>
        <begin position="1"/>
        <end position="34"/>
    </location>
</feature>
<evidence type="ECO:0000259" key="4">
    <source>
        <dbReference type="PROSITE" id="PS51554"/>
    </source>
</evidence>
<dbReference type="GO" id="GO:0005829">
    <property type="term" value="C:cytosol"/>
    <property type="evidence" value="ECO:0007669"/>
    <property type="project" value="TreeGrafter"/>
</dbReference>
<dbReference type="PANTHER" id="PTHR43641">
    <property type="entry name" value="FORMATE ACETYLTRANSFERASE 3-RELATED"/>
    <property type="match status" value="1"/>
</dbReference>
<evidence type="ECO:0008006" key="6">
    <source>
        <dbReference type="Google" id="ProtNLM"/>
    </source>
</evidence>
<reference evidence="5" key="1">
    <citation type="journal article" date="2014" name="Front. Microbiol.">
        <title>High frequency of phylogenetically diverse reductive dehalogenase-homologous genes in deep subseafloor sedimentary metagenomes.</title>
        <authorList>
            <person name="Kawai M."/>
            <person name="Futagami T."/>
            <person name="Toyoda A."/>
            <person name="Takaki Y."/>
            <person name="Nishi S."/>
            <person name="Hori S."/>
            <person name="Arai W."/>
            <person name="Tsubouchi T."/>
            <person name="Morono Y."/>
            <person name="Uchiyama I."/>
            <person name="Ito T."/>
            <person name="Fujiyama A."/>
            <person name="Inagaki F."/>
            <person name="Takami H."/>
        </authorList>
    </citation>
    <scope>NUCLEOTIDE SEQUENCE</scope>
    <source>
        <strain evidence="5">Expedition CK06-06</strain>
    </source>
</reference>
<feature type="non-terminal residue" evidence="5">
    <location>
        <position position="1"/>
    </location>
</feature>
<dbReference type="GO" id="GO:0016829">
    <property type="term" value="F:lyase activity"/>
    <property type="evidence" value="ECO:0007669"/>
    <property type="project" value="UniProtKB-KW"/>
</dbReference>
<dbReference type="InterPro" id="IPR004184">
    <property type="entry name" value="PFL_dom"/>
</dbReference>
<sequence length="160" mass="17680">YQDIQGAKYYVNLLPTTAHIALGKLTGATPDGRHAHAWLSEGISPVQGCDKLGPTAVAKSVSKLDHARCNGTLLNMKITPQILKNEEDLFKLAGLIRGYFGLGGHHVQFNIIDESTLRDAQKHPESYRNLLVRVAGYSDYFVLLSPDIQEEIISRTEHSL</sequence>
<proteinExistence type="predicted"/>
<comment type="caution">
    <text evidence="5">The sequence shown here is derived from an EMBL/GenBank/DDBJ whole genome shotgun (WGS) entry which is preliminary data.</text>
</comment>
<feature type="domain" description="Glycine radical" evidence="3">
    <location>
        <begin position="41"/>
        <end position="160"/>
    </location>
</feature>
<name>X0U3X4_9ZZZZ</name>
<dbReference type="InterPro" id="IPR051215">
    <property type="entry name" value="GRE"/>
</dbReference>
<evidence type="ECO:0000256" key="2">
    <source>
        <dbReference type="ARBA" id="ARBA00023239"/>
    </source>
</evidence>
<dbReference type="Gene3D" id="3.20.70.20">
    <property type="match status" value="1"/>
</dbReference>
<dbReference type="InterPro" id="IPR001150">
    <property type="entry name" value="Gly_radical"/>
</dbReference>
<protein>
    <recommendedName>
        <fullName evidence="6">Glycine radical domain-containing protein</fullName>
    </recommendedName>
</protein>
<organism evidence="5">
    <name type="scientific">marine sediment metagenome</name>
    <dbReference type="NCBI Taxonomy" id="412755"/>
    <lineage>
        <taxon>unclassified sequences</taxon>
        <taxon>metagenomes</taxon>
        <taxon>ecological metagenomes</taxon>
    </lineage>
</organism>
<evidence type="ECO:0000256" key="1">
    <source>
        <dbReference type="ARBA" id="ARBA00022818"/>
    </source>
</evidence>
<evidence type="ECO:0000259" key="3">
    <source>
        <dbReference type="PROSITE" id="PS51149"/>
    </source>
</evidence>
<evidence type="ECO:0000313" key="5">
    <source>
        <dbReference type="EMBL" id="GAG00275.1"/>
    </source>
</evidence>
<gene>
    <name evidence="5" type="ORF">S01H1_45385</name>
</gene>
<dbReference type="PROSITE" id="PS51554">
    <property type="entry name" value="PFL"/>
    <property type="match status" value="1"/>
</dbReference>
<dbReference type="SUPFAM" id="SSF51998">
    <property type="entry name" value="PFL-like glycyl radical enzymes"/>
    <property type="match status" value="1"/>
</dbReference>